<protein>
    <submittedName>
        <fullName evidence="6">LysR family transcriptional regulator</fullName>
    </submittedName>
</protein>
<evidence type="ECO:0000256" key="4">
    <source>
        <dbReference type="ARBA" id="ARBA00023163"/>
    </source>
</evidence>
<keyword evidence="7" id="KW-1185">Reference proteome</keyword>
<reference evidence="7" key="1">
    <citation type="journal article" date="2019" name="Int. J. Syst. Evol. Microbiol.">
        <title>The Global Catalogue of Microorganisms (GCM) 10K type strain sequencing project: providing services to taxonomists for standard genome sequencing and annotation.</title>
        <authorList>
            <consortium name="The Broad Institute Genomics Platform"/>
            <consortium name="The Broad Institute Genome Sequencing Center for Infectious Disease"/>
            <person name="Wu L."/>
            <person name="Ma J."/>
        </authorList>
    </citation>
    <scope>NUCLEOTIDE SEQUENCE [LARGE SCALE GENOMIC DNA]</scope>
    <source>
        <strain evidence="7">KCTC 42742</strain>
    </source>
</reference>
<sequence length="412" mass="44846">MPAQPADDTLRYLRVFMAIAQTRSISRAAERIFKAPSAVTRSLAQLEAQLGSALFERRPRGMLLNSYGEAVYQRSMRIHAEIHSAAQALAREQPASIDPASLTQLLMSGNKLRIFVSLAEQQRISTVCQQLALSKSGVLMSLARLEEAIGQQLFQRMAHGLVATDSAARLLLHARRAFAEIRHIQADLSALHGSLRGTVTVGALPLCRTQLLPAAIARTLARHPGLKIRTCESPFAELAKGLHCGDIDFIFGALRHDDDSAHYTSQPLFRDEVAVFCRAGHPLSKLTPASLEELGDAGWILPRQDSPARQAWQQAYAASGRSAPEPSVETGDLALVRSLLINSDLITACSPHQLHYELRSGQIVPLPLKLGNSRRDIGLTQRQGCPSSPAIEALLQEIRHCCAALTPLQLAA</sequence>
<evidence type="ECO:0000256" key="1">
    <source>
        <dbReference type="ARBA" id="ARBA00009437"/>
    </source>
</evidence>
<dbReference type="Gene3D" id="3.40.190.10">
    <property type="entry name" value="Periplasmic binding protein-like II"/>
    <property type="match status" value="2"/>
</dbReference>
<evidence type="ECO:0000256" key="2">
    <source>
        <dbReference type="ARBA" id="ARBA00023015"/>
    </source>
</evidence>
<dbReference type="SUPFAM" id="SSF46785">
    <property type="entry name" value="Winged helix' DNA-binding domain"/>
    <property type="match status" value="2"/>
</dbReference>
<feature type="domain" description="HTH lysR-type" evidence="5">
    <location>
        <begin position="107"/>
        <end position="164"/>
    </location>
</feature>
<proteinExistence type="inferred from homology"/>
<dbReference type="Pfam" id="PF03466">
    <property type="entry name" value="LysR_substrate"/>
    <property type="match status" value="1"/>
</dbReference>
<organism evidence="6 7">
    <name type="scientific">Vogesella facilis</name>
    <dbReference type="NCBI Taxonomy" id="1655232"/>
    <lineage>
        <taxon>Bacteria</taxon>
        <taxon>Pseudomonadati</taxon>
        <taxon>Pseudomonadota</taxon>
        <taxon>Betaproteobacteria</taxon>
        <taxon>Neisseriales</taxon>
        <taxon>Chromobacteriaceae</taxon>
        <taxon>Vogesella</taxon>
    </lineage>
</organism>
<dbReference type="PANTHER" id="PTHR30419">
    <property type="entry name" value="HTH-TYPE TRANSCRIPTIONAL REGULATOR YBHD"/>
    <property type="match status" value="1"/>
</dbReference>
<gene>
    <name evidence="6" type="ORF">ACFOLG_13920</name>
</gene>
<dbReference type="InterPro" id="IPR036388">
    <property type="entry name" value="WH-like_DNA-bd_sf"/>
</dbReference>
<evidence type="ECO:0000313" key="7">
    <source>
        <dbReference type="Proteomes" id="UP001595741"/>
    </source>
</evidence>
<keyword evidence="3" id="KW-0238">DNA-binding</keyword>
<dbReference type="RefSeq" id="WP_386092868.1">
    <property type="nucleotide sequence ID" value="NZ_JBHRXN010000032.1"/>
</dbReference>
<keyword evidence="2" id="KW-0805">Transcription regulation</keyword>
<evidence type="ECO:0000313" key="6">
    <source>
        <dbReference type="EMBL" id="MFC3533278.1"/>
    </source>
</evidence>
<dbReference type="InterPro" id="IPR050950">
    <property type="entry name" value="HTH-type_LysR_regulators"/>
</dbReference>
<dbReference type="PROSITE" id="PS50931">
    <property type="entry name" value="HTH_LYSR"/>
    <property type="match status" value="2"/>
</dbReference>
<dbReference type="Gene3D" id="1.10.10.10">
    <property type="entry name" value="Winged helix-like DNA-binding domain superfamily/Winged helix DNA-binding domain"/>
    <property type="match status" value="2"/>
</dbReference>
<keyword evidence="4" id="KW-0804">Transcription</keyword>
<comment type="similarity">
    <text evidence="1">Belongs to the LysR transcriptional regulatory family.</text>
</comment>
<evidence type="ECO:0000259" key="5">
    <source>
        <dbReference type="PROSITE" id="PS50931"/>
    </source>
</evidence>
<comment type="caution">
    <text evidence="6">The sequence shown here is derived from an EMBL/GenBank/DDBJ whole genome shotgun (WGS) entry which is preliminary data.</text>
</comment>
<dbReference type="SUPFAM" id="SSF53850">
    <property type="entry name" value="Periplasmic binding protein-like II"/>
    <property type="match status" value="1"/>
</dbReference>
<dbReference type="Proteomes" id="UP001595741">
    <property type="component" value="Unassembled WGS sequence"/>
</dbReference>
<dbReference type="InterPro" id="IPR000847">
    <property type="entry name" value="LysR_HTH_N"/>
</dbReference>
<dbReference type="InterPro" id="IPR005119">
    <property type="entry name" value="LysR_subst-bd"/>
</dbReference>
<feature type="domain" description="HTH lysR-type" evidence="5">
    <location>
        <begin position="8"/>
        <end position="65"/>
    </location>
</feature>
<dbReference type="Pfam" id="PF00126">
    <property type="entry name" value="HTH_1"/>
    <property type="match status" value="2"/>
</dbReference>
<evidence type="ECO:0000256" key="3">
    <source>
        <dbReference type="ARBA" id="ARBA00023125"/>
    </source>
</evidence>
<dbReference type="PANTHER" id="PTHR30419:SF14">
    <property type="entry name" value="LYSR FAMILY TRANSCRIPTIONAL REGULATOR"/>
    <property type="match status" value="1"/>
</dbReference>
<accession>A0ABV7RI42</accession>
<dbReference type="EMBL" id="JBHRXN010000032">
    <property type="protein sequence ID" value="MFC3533278.1"/>
    <property type="molecule type" value="Genomic_DNA"/>
</dbReference>
<name>A0ABV7RI42_9NEIS</name>
<dbReference type="InterPro" id="IPR036390">
    <property type="entry name" value="WH_DNA-bd_sf"/>
</dbReference>